<comment type="similarity">
    <text evidence="2">Belongs to the bHLH protein family.</text>
</comment>
<evidence type="ECO:0000256" key="3">
    <source>
        <dbReference type="ARBA" id="ARBA00023015"/>
    </source>
</evidence>
<dbReference type="SMART" id="SM00353">
    <property type="entry name" value="HLH"/>
    <property type="match status" value="1"/>
</dbReference>
<evidence type="ECO:0000256" key="5">
    <source>
        <dbReference type="ARBA" id="ARBA00023242"/>
    </source>
</evidence>
<dbReference type="AlphaFoldDB" id="A0A0K9NY98"/>
<dbReference type="GO" id="GO:0046983">
    <property type="term" value="F:protein dimerization activity"/>
    <property type="evidence" value="ECO:0007669"/>
    <property type="project" value="InterPro"/>
</dbReference>
<dbReference type="InterPro" id="IPR047265">
    <property type="entry name" value="PIF1-like_bHLH"/>
</dbReference>
<dbReference type="SUPFAM" id="SSF47459">
    <property type="entry name" value="HLH, helix-loop-helix DNA-binding domain"/>
    <property type="match status" value="1"/>
</dbReference>
<dbReference type="InterPro" id="IPR036638">
    <property type="entry name" value="HLH_DNA-bd_sf"/>
</dbReference>
<keyword evidence="3" id="KW-0805">Transcription regulation</keyword>
<gene>
    <name evidence="8" type="ORF">ZOSMA_4G00580</name>
</gene>
<dbReference type="Pfam" id="PF00010">
    <property type="entry name" value="HLH"/>
    <property type="match status" value="1"/>
</dbReference>
<organism evidence="8 9">
    <name type="scientific">Zostera marina</name>
    <name type="common">Eelgrass</name>
    <dbReference type="NCBI Taxonomy" id="29655"/>
    <lineage>
        <taxon>Eukaryota</taxon>
        <taxon>Viridiplantae</taxon>
        <taxon>Streptophyta</taxon>
        <taxon>Embryophyta</taxon>
        <taxon>Tracheophyta</taxon>
        <taxon>Spermatophyta</taxon>
        <taxon>Magnoliopsida</taxon>
        <taxon>Liliopsida</taxon>
        <taxon>Zosteraceae</taxon>
        <taxon>Zostera</taxon>
    </lineage>
</organism>
<evidence type="ECO:0000313" key="8">
    <source>
        <dbReference type="EMBL" id="KMZ61771.1"/>
    </source>
</evidence>
<comment type="caution">
    <text evidence="8">The sequence shown here is derived from an EMBL/GenBank/DDBJ whole genome shotgun (WGS) entry which is preliminary data.</text>
</comment>
<evidence type="ECO:0000256" key="6">
    <source>
        <dbReference type="SAM" id="MobiDB-lite"/>
    </source>
</evidence>
<feature type="region of interest" description="Disordered" evidence="6">
    <location>
        <begin position="163"/>
        <end position="322"/>
    </location>
</feature>
<accession>A0A0K9NY98</accession>
<dbReference type="Proteomes" id="UP000036987">
    <property type="component" value="Unassembled WGS sequence"/>
</dbReference>
<evidence type="ECO:0000256" key="2">
    <source>
        <dbReference type="ARBA" id="ARBA00005510"/>
    </source>
</evidence>
<evidence type="ECO:0000256" key="1">
    <source>
        <dbReference type="ARBA" id="ARBA00004123"/>
    </source>
</evidence>
<protein>
    <recommendedName>
        <fullName evidence="7">BHLH domain-containing protein</fullName>
    </recommendedName>
</protein>
<dbReference type="PROSITE" id="PS50888">
    <property type="entry name" value="BHLH"/>
    <property type="match status" value="1"/>
</dbReference>
<keyword evidence="5" id="KW-0539">Nucleus</keyword>
<dbReference type="GO" id="GO:0000976">
    <property type="term" value="F:transcription cis-regulatory region binding"/>
    <property type="evidence" value="ECO:0000318"/>
    <property type="project" value="GO_Central"/>
</dbReference>
<proteinExistence type="inferred from homology"/>
<dbReference type="GO" id="GO:0003700">
    <property type="term" value="F:DNA-binding transcription factor activity"/>
    <property type="evidence" value="ECO:0000318"/>
    <property type="project" value="GO_Central"/>
</dbReference>
<sequence length="512" mass="55851">MSDLPTAFPNADLVDFQWDGGEIFMQDQQSKHRKTDSSFDVAVHSPVRGITIQQEPEDDLANWLNHTTEDYGFEFISESTNQTGGDNTVFPKIFAAGSGTAADCDLGRRTQMGLQWNGLVSDSKSTNPTWEFPDSKVQMEVQISPASTRTGSGLVNFSHFARPVSHPKHNLQNVDRMKSNEKASTTAPSTRSVESTPSGDPKSILLQEQLLPAKPKKNQGSDGLNKNKIPPTINLPISPSASSKQEDLGKCSDPIPTMLVSSSSSDQRHRFKRKTHEEASAVESGYQSHDVDDDDPTVTKKTAIGRGGSNPKRSRAAEVHNLSERRRRDRINEKMRALQDLIPNCNKVDKASMLDEAIEYLKTLQFQVQIMSMSGGVGLYMQPAMMLPQTMQHPQMAHFSHMGYGMGMGMFDMNSPPMFQMPPAIPGASKFHCLNPGVSTTANSVGFPIYGHPSVSMNHLPSFTPLPTPMAGLNSGPVNRNSEIGGSKLLETENPTAVAAVDGNREPGGTQI</sequence>
<dbReference type="Gene3D" id="4.10.280.10">
    <property type="entry name" value="Helix-loop-helix DNA-binding domain"/>
    <property type="match status" value="1"/>
</dbReference>
<comment type="subcellular location">
    <subcellularLocation>
        <location evidence="1">Nucleus</location>
    </subcellularLocation>
</comment>
<keyword evidence="9" id="KW-1185">Reference proteome</keyword>
<feature type="domain" description="BHLH" evidence="7">
    <location>
        <begin position="315"/>
        <end position="364"/>
    </location>
</feature>
<dbReference type="PANTHER" id="PTHR46807">
    <property type="entry name" value="TRANSCRIPTION FACTOR PIF3"/>
    <property type="match status" value="1"/>
</dbReference>
<keyword evidence="4" id="KW-0804">Transcription</keyword>
<name>A0A0K9NY98_ZOSMR</name>
<dbReference type="GO" id="GO:0010017">
    <property type="term" value="P:red or far-red light signaling pathway"/>
    <property type="evidence" value="ECO:0000318"/>
    <property type="project" value="GO_Central"/>
</dbReference>
<dbReference type="CDD" id="cd11445">
    <property type="entry name" value="bHLH_AtPIF_like"/>
    <property type="match status" value="1"/>
</dbReference>
<dbReference type="FunFam" id="4.10.280.10:FF:000004">
    <property type="entry name" value="Basic helix-loop-helix transcription factor"/>
    <property type="match status" value="1"/>
</dbReference>
<feature type="region of interest" description="Disordered" evidence="6">
    <location>
        <begin position="471"/>
        <end position="494"/>
    </location>
</feature>
<evidence type="ECO:0000256" key="4">
    <source>
        <dbReference type="ARBA" id="ARBA00023163"/>
    </source>
</evidence>
<dbReference type="GO" id="GO:0005634">
    <property type="term" value="C:nucleus"/>
    <property type="evidence" value="ECO:0000318"/>
    <property type="project" value="GO_Central"/>
</dbReference>
<evidence type="ECO:0000313" key="9">
    <source>
        <dbReference type="Proteomes" id="UP000036987"/>
    </source>
</evidence>
<dbReference type="InterPro" id="IPR011598">
    <property type="entry name" value="bHLH_dom"/>
</dbReference>
<dbReference type="PANTHER" id="PTHR46807:SF1">
    <property type="entry name" value="TRANSCRIPTION FACTOR PIF3"/>
    <property type="match status" value="1"/>
</dbReference>
<dbReference type="STRING" id="29655.A0A0K9NY98"/>
<feature type="compositionally biased region" description="Polar residues" evidence="6">
    <location>
        <begin position="182"/>
        <end position="198"/>
    </location>
</feature>
<dbReference type="EMBL" id="LFYR01001430">
    <property type="protein sequence ID" value="KMZ61771.1"/>
    <property type="molecule type" value="Genomic_DNA"/>
</dbReference>
<dbReference type="OrthoDB" id="690068at2759"/>
<reference evidence="9" key="1">
    <citation type="journal article" date="2016" name="Nature">
        <title>The genome of the seagrass Zostera marina reveals angiosperm adaptation to the sea.</title>
        <authorList>
            <person name="Olsen J.L."/>
            <person name="Rouze P."/>
            <person name="Verhelst B."/>
            <person name="Lin Y.-C."/>
            <person name="Bayer T."/>
            <person name="Collen J."/>
            <person name="Dattolo E."/>
            <person name="De Paoli E."/>
            <person name="Dittami S."/>
            <person name="Maumus F."/>
            <person name="Michel G."/>
            <person name="Kersting A."/>
            <person name="Lauritano C."/>
            <person name="Lohaus R."/>
            <person name="Toepel M."/>
            <person name="Tonon T."/>
            <person name="Vanneste K."/>
            <person name="Amirebrahimi M."/>
            <person name="Brakel J."/>
            <person name="Bostroem C."/>
            <person name="Chovatia M."/>
            <person name="Grimwood J."/>
            <person name="Jenkins J.W."/>
            <person name="Jueterbock A."/>
            <person name="Mraz A."/>
            <person name="Stam W.T."/>
            <person name="Tice H."/>
            <person name="Bornberg-Bauer E."/>
            <person name="Green P.J."/>
            <person name="Pearson G.A."/>
            <person name="Procaccini G."/>
            <person name="Duarte C.M."/>
            <person name="Schmutz J."/>
            <person name="Reusch T.B.H."/>
            <person name="Van de Peer Y."/>
        </authorList>
    </citation>
    <scope>NUCLEOTIDE SEQUENCE [LARGE SCALE GENOMIC DNA]</scope>
    <source>
        <strain evidence="9">cv. Finnish</strain>
    </source>
</reference>
<dbReference type="InterPro" id="IPR044273">
    <property type="entry name" value="PIF3-like"/>
</dbReference>
<evidence type="ECO:0000259" key="7">
    <source>
        <dbReference type="PROSITE" id="PS50888"/>
    </source>
</evidence>